<dbReference type="SMART" id="SM00267">
    <property type="entry name" value="GGDEF"/>
    <property type="match status" value="1"/>
</dbReference>
<dbReference type="PROSITE" id="PS50887">
    <property type="entry name" value="GGDEF"/>
    <property type="match status" value="1"/>
</dbReference>
<dbReference type="AlphaFoldDB" id="A0A5C0B361"/>
<dbReference type="Pfam" id="PF00990">
    <property type="entry name" value="GGDEF"/>
    <property type="match status" value="1"/>
</dbReference>
<dbReference type="Pfam" id="PF07695">
    <property type="entry name" value="7TMR-DISM_7TM"/>
    <property type="match status" value="1"/>
</dbReference>
<feature type="transmembrane region" description="Helical" evidence="2">
    <location>
        <begin position="356"/>
        <end position="378"/>
    </location>
</feature>
<dbReference type="SUPFAM" id="SSF55073">
    <property type="entry name" value="Nucleotide cyclase"/>
    <property type="match status" value="1"/>
</dbReference>
<proteinExistence type="predicted"/>
<dbReference type="PANTHER" id="PTHR46663:SF2">
    <property type="entry name" value="GGDEF DOMAIN-CONTAINING PROTEIN"/>
    <property type="match status" value="1"/>
</dbReference>
<dbReference type="Pfam" id="PF07696">
    <property type="entry name" value="7TMR-DISMED2"/>
    <property type="match status" value="1"/>
</dbReference>
<feature type="transmembrane region" description="Helical" evidence="2">
    <location>
        <begin position="236"/>
        <end position="258"/>
    </location>
</feature>
<dbReference type="InterPro" id="IPR000160">
    <property type="entry name" value="GGDEF_dom"/>
</dbReference>
<dbReference type="OrthoDB" id="9812260at2"/>
<dbReference type="CDD" id="cd01949">
    <property type="entry name" value="GGDEF"/>
    <property type="match status" value="1"/>
</dbReference>
<gene>
    <name evidence="4" type="ORF">FXN63_21415</name>
</gene>
<dbReference type="NCBIfam" id="TIGR00254">
    <property type="entry name" value="GGDEF"/>
    <property type="match status" value="1"/>
</dbReference>
<dbReference type="InterPro" id="IPR052163">
    <property type="entry name" value="DGC-Regulatory_Protein"/>
</dbReference>
<name>A0A5C0B361_9BURK</name>
<dbReference type="GO" id="GO:0003824">
    <property type="term" value="F:catalytic activity"/>
    <property type="evidence" value="ECO:0007669"/>
    <property type="project" value="UniProtKB-ARBA"/>
</dbReference>
<reference evidence="4 5" key="1">
    <citation type="submission" date="2019-08" db="EMBL/GenBank/DDBJ databases">
        <title>Amphibian skin-associated Pigmentiphaga: genome sequence and occurrence across geography and hosts.</title>
        <authorList>
            <person name="Bletz M.C."/>
            <person name="Bunk B."/>
            <person name="Sproeer C."/>
            <person name="Biwer P."/>
            <person name="Reiter S."/>
            <person name="Rabemananjara F.C.E."/>
            <person name="Schulz S."/>
            <person name="Overmann J."/>
            <person name="Vences M."/>
        </authorList>
    </citation>
    <scope>NUCLEOTIDE SEQUENCE [LARGE SCALE GENOMIC DNA]</scope>
    <source>
        <strain evidence="4 5">Mada1488</strain>
    </source>
</reference>
<keyword evidence="2" id="KW-0472">Membrane</keyword>
<protein>
    <submittedName>
        <fullName evidence="4">GGDEF domain-containing protein</fullName>
    </submittedName>
</protein>
<dbReference type="Proteomes" id="UP000325161">
    <property type="component" value="Chromosome"/>
</dbReference>
<evidence type="ECO:0000259" key="3">
    <source>
        <dbReference type="PROSITE" id="PS50887"/>
    </source>
</evidence>
<dbReference type="PANTHER" id="PTHR46663">
    <property type="entry name" value="DIGUANYLATE CYCLASE DGCT-RELATED"/>
    <property type="match status" value="1"/>
</dbReference>
<dbReference type="KEGG" id="pacr:FXN63_21415"/>
<feature type="transmembrane region" description="Helical" evidence="2">
    <location>
        <begin position="302"/>
        <end position="321"/>
    </location>
</feature>
<dbReference type="Gene3D" id="2.60.40.2380">
    <property type="match status" value="1"/>
</dbReference>
<organism evidence="4 5">
    <name type="scientific">Pigmentiphaga aceris</name>
    <dbReference type="NCBI Taxonomy" id="1940612"/>
    <lineage>
        <taxon>Bacteria</taxon>
        <taxon>Pseudomonadati</taxon>
        <taxon>Pseudomonadota</taxon>
        <taxon>Betaproteobacteria</taxon>
        <taxon>Burkholderiales</taxon>
        <taxon>Alcaligenaceae</taxon>
        <taxon>Pigmentiphaga</taxon>
    </lineage>
</organism>
<dbReference type="InterPro" id="IPR029787">
    <property type="entry name" value="Nucleotide_cyclase"/>
</dbReference>
<accession>A0A5C0B361</accession>
<evidence type="ECO:0000256" key="2">
    <source>
        <dbReference type="SAM" id="Phobius"/>
    </source>
</evidence>
<dbReference type="InterPro" id="IPR011622">
    <property type="entry name" value="7TMR_DISM_rcpt_extracell_dom2"/>
</dbReference>
<feature type="region of interest" description="Disordered" evidence="1">
    <location>
        <begin position="664"/>
        <end position="687"/>
    </location>
</feature>
<sequence>MLLRILGIAGSGFRPLSGVYPAHRLESFRTRLLACGWLLALLSVLASMPSWAQQTNTGIKTDSTQPADNRHALATLLLSTAVDGSIDAARHTEYLEDRTGSMTLADVRGTAPSAWRLPASSQGDINFGYSLSTYWLRFTVQPGAPDARWRLEISYPTLDSVTVYAPMSDGKQYFATGDRLPYAQRPIDHRHFVFPLNLPTDTPTTIYVRVASQGSLTVPLLLWQDEIFAAHSRTSYAVLFLYYGILLALGLYNLLLFFPLRDPVYLAYVAFAACMAVGQASLNGLANQYLWPDWPAWGDAAFASGTAATGAFGAIFTRMFLATRKHTPLMDRMLILITVAFVVCALMPLVSYRAAAITTSASGSAFSVFAVVAACVCWRRGRAGAKWFLLAFLMLLSGVVLLSLRNFGLIPSNIVTAQGMQIGSAIEMLLLSFALADRITVANVEKKVAQREALQAKEDLVLSMRVSERVLEQRVTERTRALGVANKALERARAELAHQAYYDALTQLPNRLVLQERLSAALVRAAQRGSGFALLWLDLDGFKAINDQHGHAVGDQMLRELAPRMLDAVRASDLVVRFGGDEFVVILENVRSLDVAGRVAELLISRIGLPVELVGLDLAVEVSIGVAIYPDHGSDARTILENADQAMYAAKRAGGSSWCPADPALAASAPARPNKLDIDDSPEPSAH</sequence>
<dbReference type="Gene3D" id="3.30.70.270">
    <property type="match status" value="1"/>
</dbReference>
<keyword evidence="2" id="KW-0812">Transmembrane</keyword>
<keyword evidence="5" id="KW-1185">Reference proteome</keyword>
<evidence type="ECO:0000313" key="5">
    <source>
        <dbReference type="Proteomes" id="UP000325161"/>
    </source>
</evidence>
<feature type="compositionally biased region" description="Low complexity" evidence="1">
    <location>
        <begin position="664"/>
        <end position="673"/>
    </location>
</feature>
<dbReference type="FunFam" id="3.30.70.270:FF:000001">
    <property type="entry name" value="Diguanylate cyclase domain protein"/>
    <property type="match status" value="1"/>
</dbReference>
<keyword evidence="2" id="KW-1133">Transmembrane helix</keyword>
<feature type="transmembrane region" description="Helical" evidence="2">
    <location>
        <begin position="265"/>
        <end position="282"/>
    </location>
</feature>
<feature type="transmembrane region" description="Helical" evidence="2">
    <location>
        <begin position="333"/>
        <end position="350"/>
    </location>
</feature>
<feature type="transmembrane region" description="Helical" evidence="2">
    <location>
        <begin position="385"/>
        <end position="404"/>
    </location>
</feature>
<dbReference type="InterPro" id="IPR043128">
    <property type="entry name" value="Rev_trsase/Diguanyl_cyclase"/>
</dbReference>
<evidence type="ECO:0000313" key="4">
    <source>
        <dbReference type="EMBL" id="QEI08113.1"/>
    </source>
</evidence>
<dbReference type="InterPro" id="IPR011623">
    <property type="entry name" value="7TMR_DISM_rcpt_extracell_dom1"/>
</dbReference>
<evidence type="ECO:0000256" key="1">
    <source>
        <dbReference type="SAM" id="MobiDB-lite"/>
    </source>
</evidence>
<feature type="domain" description="GGDEF" evidence="3">
    <location>
        <begin position="530"/>
        <end position="663"/>
    </location>
</feature>
<dbReference type="EMBL" id="CP043046">
    <property type="protein sequence ID" value="QEI08113.1"/>
    <property type="molecule type" value="Genomic_DNA"/>
</dbReference>